<evidence type="ECO:0000313" key="13">
    <source>
        <dbReference type="EMBL" id="AWJ25022.1"/>
    </source>
</evidence>
<comment type="function">
    <text evidence="10">Catalyzes the reduction of fatty acyl-CoA to fatty alcohols.</text>
</comment>
<evidence type="ECO:0000256" key="4">
    <source>
        <dbReference type="ARBA" id="ARBA00022692"/>
    </source>
</evidence>
<keyword evidence="4 10" id="KW-0812">Transmembrane</keyword>
<evidence type="ECO:0000256" key="5">
    <source>
        <dbReference type="ARBA" id="ARBA00022857"/>
    </source>
</evidence>
<dbReference type="SUPFAM" id="SSF51735">
    <property type="entry name" value="NAD(P)-binding Rossmann-fold domains"/>
    <property type="match status" value="1"/>
</dbReference>
<dbReference type="Pfam" id="PF07993">
    <property type="entry name" value="NAD_binding_4"/>
    <property type="match status" value="1"/>
</dbReference>
<dbReference type="InterPro" id="IPR036291">
    <property type="entry name" value="NAD(P)-bd_dom_sf"/>
</dbReference>
<comment type="similarity">
    <text evidence="2 10">Belongs to the fatty acyl-CoA reductase family.</text>
</comment>
<evidence type="ECO:0000256" key="8">
    <source>
        <dbReference type="ARBA" id="ARBA00023136"/>
    </source>
</evidence>
<accession>A0A3Q8FLY7</accession>
<keyword evidence="5 10" id="KW-0521">NADP</keyword>
<dbReference type="PANTHER" id="PTHR11011:SF60">
    <property type="entry name" value="FATTY ACYL-COA REDUCTASE-RELATED"/>
    <property type="match status" value="1"/>
</dbReference>
<dbReference type="Gene3D" id="3.40.50.720">
    <property type="entry name" value="NAD(P)-binding Rossmann-like Domain"/>
    <property type="match status" value="1"/>
</dbReference>
<dbReference type="GO" id="GO:0102965">
    <property type="term" value="F:alcohol-forming long-chain fatty acyl-CoA reductase activity"/>
    <property type="evidence" value="ECO:0007669"/>
    <property type="project" value="UniProtKB-EC"/>
</dbReference>
<evidence type="ECO:0000256" key="10">
    <source>
        <dbReference type="RuleBase" id="RU363097"/>
    </source>
</evidence>
<dbReference type="EC" id="1.2.1.84" evidence="10"/>
<feature type="domain" description="Fatty acyl-CoA reductase C-terminal" evidence="11">
    <location>
        <begin position="359"/>
        <end position="451"/>
    </location>
</feature>
<evidence type="ECO:0000256" key="6">
    <source>
        <dbReference type="ARBA" id="ARBA00022989"/>
    </source>
</evidence>
<name>A0A3Q8FLY7_NILLU</name>
<dbReference type="GO" id="GO:0016020">
    <property type="term" value="C:membrane"/>
    <property type="evidence" value="ECO:0007669"/>
    <property type="project" value="UniProtKB-SubCell"/>
</dbReference>
<feature type="transmembrane region" description="Helical" evidence="10">
    <location>
        <begin position="350"/>
        <end position="373"/>
    </location>
</feature>
<dbReference type="InterPro" id="IPR033640">
    <property type="entry name" value="FAR_C"/>
</dbReference>
<comment type="subcellular location">
    <subcellularLocation>
        <location evidence="1">Membrane</location>
        <topology evidence="1">Multi-pass membrane protein</topology>
    </subcellularLocation>
</comment>
<evidence type="ECO:0000256" key="2">
    <source>
        <dbReference type="ARBA" id="ARBA00005928"/>
    </source>
</evidence>
<evidence type="ECO:0000256" key="3">
    <source>
        <dbReference type="ARBA" id="ARBA00022516"/>
    </source>
</evidence>
<keyword evidence="8 10" id="KW-0472">Membrane</keyword>
<keyword evidence="6 10" id="KW-1133">Transmembrane helix</keyword>
<dbReference type="GO" id="GO:0005777">
    <property type="term" value="C:peroxisome"/>
    <property type="evidence" value="ECO:0007669"/>
    <property type="project" value="TreeGrafter"/>
</dbReference>
<organism evidence="13">
    <name type="scientific">Nilaparvata lugens</name>
    <name type="common">Brown planthopper</name>
    <dbReference type="NCBI Taxonomy" id="108931"/>
    <lineage>
        <taxon>Eukaryota</taxon>
        <taxon>Metazoa</taxon>
        <taxon>Ecdysozoa</taxon>
        <taxon>Arthropoda</taxon>
        <taxon>Hexapoda</taxon>
        <taxon>Insecta</taxon>
        <taxon>Pterygota</taxon>
        <taxon>Neoptera</taxon>
        <taxon>Paraneoptera</taxon>
        <taxon>Hemiptera</taxon>
        <taxon>Auchenorrhyncha</taxon>
        <taxon>Fulgoroidea</taxon>
        <taxon>Delphacidae</taxon>
        <taxon>Delphacinae</taxon>
        <taxon>Nilaparvata</taxon>
    </lineage>
</organism>
<keyword evidence="3 10" id="KW-0444">Lipid biosynthesis</keyword>
<comment type="catalytic activity">
    <reaction evidence="9 10">
        <text>a long-chain fatty acyl-CoA + 2 NADPH + 2 H(+) = a long-chain primary fatty alcohol + 2 NADP(+) + CoA</text>
        <dbReference type="Rhea" id="RHEA:52716"/>
        <dbReference type="ChEBI" id="CHEBI:15378"/>
        <dbReference type="ChEBI" id="CHEBI:57287"/>
        <dbReference type="ChEBI" id="CHEBI:57783"/>
        <dbReference type="ChEBI" id="CHEBI:58349"/>
        <dbReference type="ChEBI" id="CHEBI:77396"/>
        <dbReference type="ChEBI" id="CHEBI:83139"/>
        <dbReference type="EC" id="1.2.1.84"/>
    </reaction>
</comment>
<keyword evidence="7 10" id="KW-0443">Lipid metabolism</keyword>
<sequence>MEIEEALDIRASLAGQTVLVTGATGFMGKALVEKVLRSCDQISHLFLLVRPKKGKEPQQRFNELFNDPVFARMKKERPDFQKKVTLVCGDVAEPELGLCELDKERVKSEVTVVIHGAATVRFDETLKVAVAINIFGTQQVLKLCHSAPKLKAFIHISTAYANCQIKEIEERIYAPPIDGDKMIQLTECLPEQIINKCTEDIINGWPNTYAFTKQVAEDVVRMYGKSLPSVIFRPAIVVGTCAEPVPGWIDNVYGPTGVVVGAGSGLMRTLHADKKVVANLVPVDLTINAVLAATSQLIKSGAQEEIPVYNFVSSRLTWGDFLKYYLKHGIDVPSVKAVYYYTMTVTTNRLFYLLMVLFLHLIPAVIVDGILIATAHKPQALKIYQKIYKFSTVISYFANNQWKFHNDRVKSLWSKMSDGDRKDFNFDMESVNWDKFAQDNVRGIRIYLFKDTPDTIPTGKRKMFCFHILHRLVQLCCLALLVWFLWNPVTSLLQYLTADVNSTIQYARPIKTKIA</sequence>
<reference evidence="13" key="1">
    <citation type="submission" date="2017-11" db="EMBL/GenBank/DDBJ databases">
        <title>Key genes required for floating on the water in brown planthopper, Nilaparvata lugens.</title>
        <authorList>
            <person name="Li D.-T."/>
            <person name="Zhang C.-X."/>
        </authorList>
    </citation>
    <scope>NUCLEOTIDE SEQUENCE</scope>
    <source>
        <strain evidence="13">NlFAR5</strain>
    </source>
</reference>
<proteinExistence type="evidence at transcript level"/>
<evidence type="ECO:0000259" key="11">
    <source>
        <dbReference type="Pfam" id="PF03015"/>
    </source>
</evidence>
<dbReference type="InterPro" id="IPR026055">
    <property type="entry name" value="FAR"/>
</dbReference>
<gene>
    <name evidence="13" type="primary">FAR</name>
</gene>
<dbReference type="EMBL" id="MG573160">
    <property type="protein sequence ID" value="AWJ25022.1"/>
    <property type="molecule type" value="mRNA"/>
</dbReference>
<dbReference type="OrthoDB" id="429813at2759"/>
<dbReference type="InterPro" id="IPR013120">
    <property type="entry name" value="FAR_NAD-bd"/>
</dbReference>
<dbReference type="GO" id="GO:0080019">
    <property type="term" value="F:alcohol-forming very long-chain fatty acyl-CoA reductase activity"/>
    <property type="evidence" value="ECO:0007669"/>
    <property type="project" value="InterPro"/>
</dbReference>
<dbReference type="AlphaFoldDB" id="A0A3Q8FLY7"/>
<dbReference type="Pfam" id="PF03015">
    <property type="entry name" value="Sterile"/>
    <property type="match status" value="1"/>
</dbReference>
<dbReference type="FunFam" id="3.40.50.720:FF:000143">
    <property type="entry name" value="Fatty acyl-CoA reductase"/>
    <property type="match status" value="1"/>
</dbReference>
<dbReference type="CDD" id="cd05236">
    <property type="entry name" value="FAR-N_SDR_e"/>
    <property type="match status" value="1"/>
</dbReference>
<evidence type="ECO:0000256" key="7">
    <source>
        <dbReference type="ARBA" id="ARBA00023098"/>
    </source>
</evidence>
<dbReference type="CDD" id="cd09071">
    <property type="entry name" value="FAR_C"/>
    <property type="match status" value="1"/>
</dbReference>
<feature type="transmembrane region" description="Helical" evidence="10">
    <location>
        <begin position="468"/>
        <end position="486"/>
    </location>
</feature>
<keyword evidence="10" id="KW-0560">Oxidoreductase</keyword>
<evidence type="ECO:0000256" key="9">
    <source>
        <dbReference type="ARBA" id="ARBA00052530"/>
    </source>
</evidence>
<evidence type="ECO:0000256" key="1">
    <source>
        <dbReference type="ARBA" id="ARBA00004141"/>
    </source>
</evidence>
<dbReference type="GO" id="GO:0035336">
    <property type="term" value="P:long-chain fatty-acyl-CoA metabolic process"/>
    <property type="evidence" value="ECO:0007669"/>
    <property type="project" value="TreeGrafter"/>
</dbReference>
<evidence type="ECO:0000259" key="12">
    <source>
        <dbReference type="Pfam" id="PF07993"/>
    </source>
</evidence>
<feature type="domain" description="Thioester reductase (TE)" evidence="12">
    <location>
        <begin position="20"/>
        <end position="290"/>
    </location>
</feature>
<protein>
    <recommendedName>
        <fullName evidence="10">Fatty acyl-CoA reductase</fullName>
        <ecNumber evidence="10">1.2.1.84</ecNumber>
    </recommendedName>
</protein>
<dbReference type="PANTHER" id="PTHR11011">
    <property type="entry name" value="MALE STERILITY PROTEIN 2-RELATED"/>
    <property type="match status" value="1"/>
</dbReference>